<evidence type="ECO:0000256" key="24">
    <source>
        <dbReference type="ARBA" id="ARBA00030980"/>
    </source>
</evidence>
<dbReference type="GO" id="GO:0070525">
    <property type="term" value="P:tRNA threonylcarbamoyladenosine metabolic process"/>
    <property type="evidence" value="ECO:0007669"/>
    <property type="project" value="TreeGrafter"/>
</dbReference>
<evidence type="ECO:0000256" key="15">
    <source>
        <dbReference type="ARBA" id="ARBA00022741"/>
    </source>
</evidence>
<proteinExistence type="inferred from homology"/>
<evidence type="ECO:0000256" key="18">
    <source>
        <dbReference type="ARBA" id="ARBA00022840"/>
    </source>
</evidence>
<dbReference type="Gene3D" id="1.10.510.10">
    <property type="entry name" value="Transferase(Phosphotransferase) domain 1"/>
    <property type="match status" value="1"/>
</dbReference>
<keyword evidence="12" id="KW-0597">Phosphoprotein</keyword>
<feature type="domain" description="Protein kinase" evidence="28">
    <location>
        <begin position="16"/>
        <end position="268"/>
    </location>
</feature>
<keyword evidence="16" id="KW-0418">Kinase</keyword>
<dbReference type="GO" id="GO:0008033">
    <property type="term" value="P:tRNA processing"/>
    <property type="evidence" value="ECO:0007669"/>
    <property type="project" value="UniProtKB-KW"/>
</dbReference>
<dbReference type="InterPro" id="IPR008266">
    <property type="entry name" value="Tyr_kinase_AS"/>
</dbReference>
<evidence type="ECO:0000256" key="14">
    <source>
        <dbReference type="ARBA" id="ARBA00022694"/>
    </source>
</evidence>
<keyword evidence="14" id="KW-0819">tRNA processing</keyword>
<evidence type="ECO:0000256" key="7">
    <source>
        <dbReference type="ARBA" id="ARBA00013948"/>
    </source>
</evidence>
<dbReference type="Gene3D" id="3.30.200.20">
    <property type="entry name" value="Phosphorylase Kinase, domain 1"/>
    <property type="match status" value="1"/>
</dbReference>
<evidence type="ECO:0000256" key="27">
    <source>
        <dbReference type="ARBA" id="ARBA00048679"/>
    </source>
</evidence>
<dbReference type="InterPro" id="IPR022495">
    <property type="entry name" value="Bud32"/>
</dbReference>
<keyword evidence="9" id="KW-0158">Chromosome</keyword>
<keyword evidence="11" id="KW-0723">Serine/threonine-protein kinase</keyword>
<evidence type="ECO:0000256" key="20">
    <source>
        <dbReference type="ARBA" id="ARBA00023015"/>
    </source>
</evidence>
<dbReference type="PROSITE" id="PS00109">
    <property type="entry name" value="PROTEIN_KINASE_TYR"/>
    <property type="match status" value="1"/>
</dbReference>
<dbReference type="SUPFAM" id="SSF56112">
    <property type="entry name" value="Protein kinase-like (PK-like)"/>
    <property type="match status" value="1"/>
</dbReference>
<evidence type="ECO:0000259" key="28">
    <source>
        <dbReference type="PROSITE" id="PS50011"/>
    </source>
</evidence>
<dbReference type="PANTHER" id="PTHR12209">
    <property type="entry name" value="NON-SPECIFIC SERINE/THREONINE PROTEIN KINASE"/>
    <property type="match status" value="1"/>
</dbReference>
<dbReference type="GO" id="GO:0004674">
    <property type="term" value="F:protein serine/threonine kinase activity"/>
    <property type="evidence" value="ECO:0007669"/>
    <property type="project" value="UniProtKB-KW"/>
</dbReference>
<evidence type="ECO:0000256" key="9">
    <source>
        <dbReference type="ARBA" id="ARBA00022454"/>
    </source>
</evidence>
<evidence type="ECO:0000256" key="2">
    <source>
        <dbReference type="ARBA" id="ARBA00004496"/>
    </source>
</evidence>
<evidence type="ECO:0000256" key="25">
    <source>
        <dbReference type="ARBA" id="ARBA00033194"/>
    </source>
</evidence>
<comment type="caution">
    <text evidence="29">The sequence shown here is derived from an EMBL/GenBank/DDBJ whole genome shotgun (WGS) entry which is preliminary data.</text>
</comment>
<keyword evidence="21" id="KW-0010">Activator</keyword>
<reference evidence="30" key="1">
    <citation type="submission" date="2023-07" db="EMBL/GenBank/DDBJ databases">
        <title>A draft genome of Kazachstania heterogenica Y-27499.</title>
        <authorList>
            <person name="Donic C."/>
            <person name="Kralova J.S."/>
            <person name="Fidel L."/>
            <person name="Ben-Dor S."/>
            <person name="Jung S."/>
        </authorList>
    </citation>
    <scope>NUCLEOTIDE SEQUENCE [LARGE SCALE GENOMIC DNA]</scope>
    <source>
        <strain evidence="30">Y27499</strain>
    </source>
</reference>
<protein>
    <recommendedName>
        <fullName evidence="8">EKC/KEOPS complex subunit BUD32</fullName>
        <ecNumber evidence="6">2.7.11.1</ecNumber>
    </recommendedName>
    <alternativeName>
        <fullName evidence="24 25">Atypical Serine/threonine protein kinase BUD32</fullName>
    </alternativeName>
    <alternativeName>
        <fullName evidence="7">EKC/KEOPS complex subunit bud32</fullName>
    </alternativeName>
</protein>
<dbReference type="NCBIfam" id="TIGR03724">
    <property type="entry name" value="arch_bud32"/>
    <property type="match status" value="1"/>
</dbReference>
<evidence type="ECO:0000256" key="5">
    <source>
        <dbReference type="ARBA" id="ARBA00011534"/>
    </source>
</evidence>
<evidence type="ECO:0000256" key="10">
    <source>
        <dbReference type="ARBA" id="ARBA00022490"/>
    </source>
</evidence>
<dbReference type="InterPro" id="IPR000719">
    <property type="entry name" value="Prot_kinase_dom"/>
</dbReference>
<sequence>MSQEIIETVQQYLTLNVPITLVSQGAEAVVFSTNVHPYLPKNSTLPADDTTKYIIKYRPSKKYRHPIIDQQLTKKRTLGEARLLSKLYQIDGLKVPRLIACDPYNGCLWLEFLGSDLPDGYGFSNLKHFLWWNSKNPYNNVVKELLLKVGQQIGLLHWNDYVHGDLTSSNIVLVRDLKDTNSWIPHLIDFGLGSMSNMVEDKGVDLYVLERAIISTHSSYSDKYMEWIMQGFSQVYEQHGTTGQKKLKELIKRFHQVRMRGRKRSMIG</sequence>
<dbReference type="Proteomes" id="UP001306508">
    <property type="component" value="Unassembled WGS sequence"/>
</dbReference>
<keyword evidence="30" id="KW-1185">Reference proteome</keyword>
<keyword evidence="20" id="KW-0805">Transcription regulation</keyword>
<dbReference type="GO" id="GO:0005524">
    <property type="term" value="F:ATP binding"/>
    <property type="evidence" value="ECO:0007669"/>
    <property type="project" value="UniProtKB-KW"/>
</dbReference>
<evidence type="ECO:0000256" key="19">
    <source>
        <dbReference type="ARBA" id="ARBA00022895"/>
    </source>
</evidence>
<evidence type="ECO:0000256" key="26">
    <source>
        <dbReference type="ARBA" id="ARBA00047899"/>
    </source>
</evidence>
<evidence type="ECO:0000313" key="29">
    <source>
        <dbReference type="EMBL" id="KAK5779069.1"/>
    </source>
</evidence>
<evidence type="ECO:0000256" key="22">
    <source>
        <dbReference type="ARBA" id="ARBA00023163"/>
    </source>
</evidence>
<dbReference type="PANTHER" id="PTHR12209:SF0">
    <property type="entry name" value="EKC_KEOPS COMPLEX SUBUNIT TP53RK"/>
    <property type="match status" value="1"/>
</dbReference>
<evidence type="ECO:0000256" key="13">
    <source>
        <dbReference type="ARBA" id="ARBA00022679"/>
    </source>
</evidence>
<dbReference type="FunFam" id="3.30.200.20:FF:000639">
    <property type="entry name" value="Serine/threonine-protein kinase BUD32"/>
    <property type="match status" value="1"/>
</dbReference>
<name>A0AAN7ZS35_9SACH</name>
<organism evidence="29 30">
    <name type="scientific">Arxiozyma heterogenica</name>
    <dbReference type="NCBI Taxonomy" id="278026"/>
    <lineage>
        <taxon>Eukaryota</taxon>
        <taxon>Fungi</taxon>
        <taxon>Dikarya</taxon>
        <taxon>Ascomycota</taxon>
        <taxon>Saccharomycotina</taxon>
        <taxon>Saccharomycetes</taxon>
        <taxon>Saccharomycetales</taxon>
        <taxon>Saccharomycetaceae</taxon>
        <taxon>Arxiozyma</taxon>
    </lineage>
</organism>
<evidence type="ECO:0000256" key="21">
    <source>
        <dbReference type="ARBA" id="ARBA00023159"/>
    </source>
</evidence>
<evidence type="ECO:0000256" key="12">
    <source>
        <dbReference type="ARBA" id="ARBA00022553"/>
    </source>
</evidence>
<evidence type="ECO:0000256" key="6">
    <source>
        <dbReference type="ARBA" id="ARBA00012513"/>
    </source>
</evidence>
<dbReference type="AlphaFoldDB" id="A0AAN7ZS35"/>
<evidence type="ECO:0000256" key="4">
    <source>
        <dbReference type="ARBA" id="ARBA00010630"/>
    </source>
</evidence>
<dbReference type="GO" id="GO:0000408">
    <property type="term" value="C:EKC/KEOPS complex"/>
    <property type="evidence" value="ECO:0007669"/>
    <property type="project" value="TreeGrafter"/>
</dbReference>
<evidence type="ECO:0000256" key="16">
    <source>
        <dbReference type="ARBA" id="ARBA00022777"/>
    </source>
</evidence>
<accession>A0AAN7ZS35</accession>
<evidence type="ECO:0000256" key="23">
    <source>
        <dbReference type="ARBA" id="ARBA00023242"/>
    </source>
</evidence>
<dbReference type="GO" id="GO:0016787">
    <property type="term" value="F:hydrolase activity"/>
    <property type="evidence" value="ECO:0007669"/>
    <property type="project" value="UniProtKB-KW"/>
</dbReference>
<evidence type="ECO:0000256" key="1">
    <source>
        <dbReference type="ARBA" id="ARBA00004123"/>
    </source>
</evidence>
<comment type="similarity">
    <text evidence="4">Belongs to the protein kinase superfamily. BUD32 family.</text>
</comment>
<keyword evidence="13" id="KW-0808">Transferase</keyword>
<comment type="catalytic activity">
    <reaction evidence="26">
        <text>L-threonyl-[protein] + ATP = O-phospho-L-threonyl-[protein] + ADP + H(+)</text>
        <dbReference type="Rhea" id="RHEA:46608"/>
        <dbReference type="Rhea" id="RHEA-COMP:11060"/>
        <dbReference type="Rhea" id="RHEA-COMP:11605"/>
        <dbReference type="ChEBI" id="CHEBI:15378"/>
        <dbReference type="ChEBI" id="CHEBI:30013"/>
        <dbReference type="ChEBI" id="CHEBI:30616"/>
        <dbReference type="ChEBI" id="CHEBI:61977"/>
        <dbReference type="ChEBI" id="CHEBI:456216"/>
        <dbReference type="EC" id="2.7.11.1"/>
    </reaction>
</comment>
<comment type="catalytic activity">
    <reaction evidence="27">
        <text>L-seryl-[protein] + ATP = O-phospho-L-seryl-[protein] + ADP + H(+)</text>
        <dbReference type="Rhea" id="RHEA:17989"/>
        <dbReference type="Rhea" id="RHEA-COMP:9863"/>
        <dbReference type="Rhea" id="RHEA-COMP:11604"/>
        <dbReference type="ChEBI" id="CHEBI:15378"/>
        <dbReference type="ChEBI" id="CHEBI:29999"/>
        <dbReference type="ChEBI" id="CHEBI:30616"/>
        <dbReference type="ChEBI" id="CHEBI:83421"/>
        <dbReference type="ChEBI" id="CHEBI:456216"/>
        <dbReference type="EC" id="2.7.11.1"/>
    </reaction>
</comment>
<keyword evidence="19" id="KW-0779">Telomere</keyword>
<comment type="subunit">
    <text evidence="5">Component of the EKC/KEOPS complex composed of at least BUD32, CGI121, GON7, KAE1 and PCC1; the whole complex dimerizes.</text>
</comment>
<dbReference type="EMBL" id="JAWIZZ010000047">
    <property type="protein sequence ID" value="KAK5779069.1"/>
    <property type="molecule type" value="Genomic_DNA"/>
</dbReference>
<dbReference type="FunFam" id="1.10.510.10:FF:000745">
    <property type="entry name" value="Serine/threonine-protein kinase BUD32"/>
    <property type="match status" value="1"/>
</dbReference>
<evidence type="ECO:0000313" key="30">
    <source>
        <dbReference type="Proteomes" id="UP001306508"/>
    </source>
</evidence>
<keyword evidence="15" id="KW-0547">Nucleotide-binding</keyword>
<evidence type="ECO:0000256" key="17">
    <source>
        <dbReference type="ARBA" id="ARBA00022801"/>
    </source>
</evidence>
<keyword evidence="22" id="KW-0804">Transcription</keyword>
<dbReference type="GO" id="GO:0005829">
    <property type="term" value="C:cytosol"/>
    <property type="evidence" value="ECO:0007669"/>
    <property type="project" value="TreeGrafter"/>
</dbReference>
<dbReference type="InterPro" id="IPR011009">
    <property type="entry name" value="Kinase-like_dom_sf"/>
</dbReference>
<keyword evidence="18" id="KW-0067">ATP-binding</keyword>
<dbReference type="PROSITE" id="PS50011">
    <property type="entry name" value="PROTEIN_KINASE_DOM"/>
    <property type="match status" value="1"/>
</dbReference>
<evidence type="ECO:0000256" key="11">
    <source>
        <dbReference type="ARBA" id="ARBA00022527"/>
    </source>
</evidence>
<keyword evidence="23" id="KW-0539">Nucleus</keyword>
<dbReference type="GO" id="GO:0005634">
    <property type="term" value="C:nucleus"/>
    <property type="evidence" value="ECO:0007669"/>
    <property type="project" value="UniProtKB-SubCell"/>
</dbReference>
<evidence type="ECO:0000256" key="8">
    <source>
        <dbReference type="ARBA" id="ARBA00019973"/>
    </source>
</evidence>
<gene>
    <name evidence="29" type="ORF">RI543_002953</name>
</gene>
<dbReference type="GO" id="GO:0000781">
    <property type="term" value="C:chromosome, telomeric region"/>
    <property type="evidence" value="ECO:0007669"/>
    <property type="project" value="UniProtKB-SubCell"/>
</dbReference>
<keyword evidence="17" id="KW-0378">Hydrolase</keyword>
<evidence type="ECO:0000256" key="3">
    <source>
        <dbReference type="ARBA" id="ARBA00004574"/>
    </source>
</evidence>
<keyword evidence="10" id="KW-0963">Cytoplasm</keyword>
<dbReference type="EC" id="2.7.11.1" evidence="6"/>
<comment type="subcellular location">
    <subcellularLocation>
        <location evidence="3">Chromosome</location>
        <location evidence="3">Telomere</location>
    </subcellularLocation>
    <subcellularLocation>
        <location evidence="2">Cytoplasm</location>
    </subcellularLocation>
    <subcellularLocation>
        <location evidence="1">Nucleus</location>
    </subcellularLocation>
</comment>